<protein>
    <submittedName>
        <fullName evidence="1">Uncharacterized protein</fullName>
    </submittedName>
</protein>
<dbReference type="AlphaFoldDB" id="A0AAN8FBI0"/>
<sequence length="121" mass="13620">MPSHQRCATTFMLPATFARCCSLNDLSCESDVIRKLGHFSDDLPFNAPLFRCVRGSNDTWASRSTRTTRAARTIDPYGRSWSASVVVIVADHHFRTKGGRPGRHCPVRLCFCRPRPHATSR</sequence>
<name>A0AAN8FBI0_TRICO</name>
<organism evidence="1 2">
    <name type="scientific">Trichostrongylus colubriformis</name>
    <name type="common">Black scour worm</name>
    <dbReference type="NCBI Taxonomy" id="6319"/>
    <lineage>
        <taxon>Eukaryota</taxon>
        <taxon>Metazoa</taxon>
        <taxon>Ecdysozoa</taxon>
        <taxon>Nematoda</taxon>
        <taxon>Chromadorea</taxon>
        <taxon>Rhabditida</taxon>
        <taxon>Rhabditina</taxon>
        <taxon>Rhabditomorpha</taxon>
        <taxon>Strongyloidea</taxon>
        <taxon>Trichostrongylidae</taxon>
        <taxon>Trichostrongylus</taxon>
    </lineage>
</organism>
<accession>A0AAN8FBI0</accession>
<reference evidence="1 2" key="1">
    <citation type="submission" date="2019-10" db="EMBL/GenBank/DDBJ databases">
        <title>Assembly and Annotation for the nematode Trichostrongylus colubriformis.</title>
        <authorList>
            <person name="Martin J."/>
        </authorList>
    </citation>
    <scope>NUCLEOTIDE SEQUENCE [LARGE SCALE GENOMIC DNA]</scope>
    <source>
        <strain evidence="1">G859</strain>
        <tissue evidence="1">Whole worm</tissue>
    </source>
</reference>
<evidence type="ECO:0000313" key="2">
    <source>
        <dbReference type="Proteomes" id="UP001331761"/>
    </source>
</evidence>
<keyword evidence="2" id="KW-1185">Reference proteome</keyword>
<comment type="caution">
    <text evidence="1">The sequence shown here is derived from an EMBL/GenBank/DDBJ whole genome shotgun (WGS) entry which is preliminary data.</text>
</comment>
<dbReference type="EMBL" id="WIXE01012122">
    <property type="protein sequence ID" value="KAK5976211.1"/>
    <property type="molecule type" value="Genomic_DNA"/>
</dbReference>
<proteinExistence type="predicted"/>
<gene>
    <name evidence="1" type="ORF">GCK32_013993</name>
</gene>
<evidence type="ECO:0000313" key="1">
    <source>
        <dbReference type="EMBL" id="KAK5976211.1"/>
    </source>
</evidence>
<dbReference type="Proteomes" id="UP001331761">
    <property type="component" value="Unassembled WGS sequence"/>
</dbReference>